<accession>U6L967</accession>
<evidence type="ECO:0008006" key="4">
    <source>
        <dbReference type="Google" id="ProtNLM"/>
    </source>
</evidence>
<dbReference type="Proteomes" id="UP000030750">
    <property type="component" value="Unassembled WGS sequence"/>
</dbReference>
<dbReference type="EMBL" id="HG710541">
    <property type="protein sequence ID" value="CDJ46927.1"/>
    <property type="molecule type" value="Genomic_DNA"/>
</dbReference>
<feature type="compositionally biased region" description="Basic and acidic residues" evidence="1">
    <location>
        <begin position="292"/>
        <end position="319"/>
    </location>
</feature>
<sequence>MEQEIAELRRQMAVQMTMGQRPAPRRPIAYEDGRNMRNFLDLVELEFFDLGIGTRQWGEELSRYLKDDALDYWLYLRRTGTPLTDWDLVRQRFCGRFCSMPQEKMIELMAKNVWKGNPNAYSARFAAIVAQGVTMTPDQLVGFYLANLPEEQYQAITQGGTRKFTEWQEAATELPASEVPSKAMNEERLRYQQQLADARRRAGKGGRKCNPRQELARRGNLREDNTEARCYECRGKGHLSGRRLQVVTRAWWPPGVTPSQSPPAGGSEKWNMSEEDSRHAPLTSEEPPVPTRTREEQSGSDTGRCEDSARKRTQEATQRDEDEGVPDLPWWTEGTPLELAHEGYGSLCGTGKTAVLKLEIAGYECEGLLGTEASRGFIRPATVERLGLRVRFLPKACTFTVANGEVLHIDHTVTRLSMICGGGALRETSQWTSSLRRYPGVRLSY</sequence>
<evidence type="ECO:0000313" key="3">
    <source>
        <dbReference type="Proteomes" id="UP000030750"/>
    </source>
</evidence>
<evidence type="ECO:0000256" key="1">
    <source>
        <dbReference type="SAM" id="MobiDB-lite"/>
    </source>
</evidence>
<evidence type="ECO:0000313" key="2">
    <source>
        <dbReference type="EMBL" id="CDJ46927.1"/>
    </source>
</evidence>
<feature type="region of interest" description="Disordered" evidence="1">
    <location>
        <begin position="251"/>
        <end position="329"/>
    </location>
</feature>
<keyword evidence="3" id="KW-1185">Reference proteome</keyword>
<dbReference type="OrthoDB" id="346286at2759"/>
<reference evidence="2" key="1">
    <citation type="submission" date="2013-10" db="EMBL/GenBank/DDBJ databases">
        <title>Genomic analysis of the causative agents of coccidiosis in chickens.</title>
        <authorList>
            <person name="Reid A.J."/>
            <person name="Blake D."/>
            <person name="Billington K."/>
            <person name="Browne H."/>
            <person name="Dunn M."/>
            <person name="Hung S."/>
            <person name="Kawahara F."/>
            <person name="Miranda-Saavedra D."/>
            <person name="Mourier T."/>
            <person name="Nagra H."/>
            <person name="Otto T.D."/>
            <person name="Rawlings N."/>
            <person name="Sanchez A."/>
            <person name="Sanders M."/>
            <person name="Subramaniam C."/>
            <person name="Tay Y."/>
            <person name="Dear P."/>
            <person name="Doerig C."/>
            <person name="Gruber A."/>
            <person name="Parkinson J."/>
            <person name="Shirley M."/>
            <person name="Wan K.L."/>
            <person name="Berriman M."/>
            <person name="Tomley F."/>
            <person name="Pain A."/>
        </authorList>
    </citation>
    <scope>NUCLEOTIDE SEQUENCE [LARGE SCALE GENOMIC DNA]</scope>
    <source>
        <strain evidence="2">Houghton</strain>
    </source>
</reference>
<proteinExistence type="predicted"/>
<feature type="region of interest" description="Disordered" evidence="1">
    <location>
        <begin position="195"/>
        <end position="217"/>
    </location>
</feature>
<reference evidence="2" key="2">
    <citation type="submission" date="2013-10" db="EMBL/GenBank/DDBJ databases">
        <authorList>
            <person name="Aslett M."/>
        </authorList>
    </citation>
    <scope>NUCLEOTIDE SEQUENCE [LARGE SCALE GENOMIC DNA]</scope>
    <source>
        <strain evidence="2">Houghton</strain>
    </source>
</reference>
<dbReference type="AlphaFoldDB" id="U6L967"/>
<organism evidence="2 3">
    <name type="scientific">Eimeria brunetti</name>
    <dbReference type="NCBI Taxonomy" id="51314"/>
    <lineage>
        <taxon>Eukaryota</taxon>
        <taxon>Sar</taxon>
        <taxon>Alveolata</taxon>
        <taxon>Apicomplexa</taxon>
        <taxon>Conoidasida</taxon>
        <taxon>Coccidia</taxon>
        <taxon>Eucoccidiorida</taxon>
        <taxon>Eimeriorina</taxon>
        <taxon>Eimeriidae</taxon>
        <taxon>Eimeria</taxon>
    </lineage>
</organism>
<protein>
    <recommendedName>
        <fullName evidence="4">Retrotransposon gag domain-containing protein</fullName>
    </recommendedName>
</protein>
<gene>
    <name evidence="2" type="ORF">EBH_0014040</name>
</gene>
<name>U6L967_9EIME</name>
<feature type="compositionally biased region" description="Basic residues" evidence="1">
    <location>
        <begin position="201"/>
        <end position="210"/>
    </location>
</feature>
<dbReference type="VEuPathDB" id="ToxoDB:EBH_0014040"/>